<comment type="caution">
    <text evidence="1">The sequence shown here is derived from an EMBL/GenBank/DDBJ whole genome shotgun (WGS) entry which is preliminary data.</text>
</comment>
<evidence type="ECO:0000313" key="1">
    <source>
        <dbReference type="EMBL" id="MFB5681969.1"/>
    </source>
</evidence>
<evidence type="ECO:0008006" key="3">
    <source>
        <dbReference type="Google" id="ProtNLM"/>
    </source>
</evidence>
<keyword evidence="2" id="KW-1185">Reference proteome</keyword>
<gene>
    <name evidence="1" type="ORF">ACE3NQ_13685</name>
</gene>
<protein>
    <recommendedName>
        <fullName evidence="3">Helix-turn-helix domain-containing protein</fullName>
    </recommendedName>
</protein>
<dbReference type="EMBL" id="JBHILM010000014">
    <property type="protein sequence ID" value="MFB5681969.1"/>
    <property type="molecule type" value="Genomic_DNA"/>
</dbReference>
<reference evidence="1 2" key="1">
    <citation type="submission" date="2024-09" db="EMBL/GenBank/DDBJ databases">
        <authorList>
            <person name="Ruan L."/>
        </authorList>
    </citation>
    <scope>NUCLEOTIDE SEQUENCE [LARGE SCALE GENOMIC DNA]</scope>
    <source>
        <strain evidence="1 2">D33</strain>
    </source>
</reference>
<evidence type="ECO:0000313" key="2">
    <source>
        <dbReference type="Proteomes" id="UP001580407"/>
    </source>
</evidence>
<accession>A0ABV5BAT2</accession>
<proteinExistence type="predicted"/>
<dbReference type="RefSeq" id="WP_375525737.1">
    <property type="nucleotide sequence ID" value="NZ_JBHILM010000014.1"/>
</dbReference>
<name>A0ABV5BAT2_9BACL</name>
<sequence>MFKHALHVATDSQMTDATASAKQIEEYSPGQLAKFFGVSVMTIHNWLDQDRFVGFKKAGSRRHNKLPDDTEFVTASGKRVLVRDVVSMWHKQEAETVQKAESDLDYYTRQIAYYKKKYGDAFERTLGTKAKLTPEEETDAQVWQHLLERLG</sequence>
<dbReference type="Proteomes" id="UP001580407">
    <property type="component" value="Unassembled WGS sequence"/>
</dbReference>
<organism evidence="1 2">
    <name type="scientific">Paenibacillus terreus</name>
    <dbReference type="NCBI Taxonomy" id="1387834"/>
    <lineage>
        <taxon>Bacteria</taxon>
        <taxon>Bacillati</taxon>
        <taxon>Bacillota</taxon>
        <taxon>Bacilli</taxon>
        <taxon>Bacillales</taxon>
        <taxon>Paenibacillaceae</taxon>
        <taxon>Paenibacillus</taxon>
    </lineage>
</organism>